<evidence type="ECO:0000256" key="5">
    <source>
        <dbReference type="RuleBase" id="RU363032"/>
    </source>
</evidence>
<dbReference type="GO" id="GO:0055085">
    <property type="term" value="P:transmembrane transport"/>
    <property type="evidence" value="ECO:0007669"/>
    <property type="project" value="InterPro"/>
</dbReference>
<dbReference type="PROSITE" id="PS50928">
    <property type="entry name" value="ABC_TM1"/>
    <property type="match status" value="1"/>
</dbReference>
<feature type="transmembrane region" description="Helical" evidence="5">
    <location>
        <begin position="359"/>
        <end position="377"/>
    </location>
</feature>
<dbReference type="EMBL" id="PNIM01000012">
    <property type="protein sequence ID" value="PMB75533.1"/>
    <property type="molecule type" value="Genomic_DNA"/>
</dbReference>
<dbReference type="AlphaFoldDB" id="A0A2J6N2V1"/>
<feature type="transmembrane region" description="Helical" evidence="5">
    <location>
        <begin position="465"/>
        <end position="490"/>
    </location>
</feature>
<evidence type="ECO:0000313" key="7">
    <source>
        <dbReference type="EMBL" id="PMB75533.1"/>
    </source>
</evidence>
<feature type="transmembrane region" description="Helical" evidence="5">
    <location>
        <begin position="298"/>
        <end position="319"/>
    </location>
</feature>
<sequence length="500" mass="55893">MDNKFSKGGIILSKRFSTKGLKRFFGELKRSKVGIAGFTLFLIFLLLALLFPYIGNMNDIKNWDNLQYWQDNPKAVPPCWAMSNQFSTVSVVGEEKSDNLIVRTGEFENFTYKEYSFMYELKNVPPNEIIFSFNINYNSPVYVMLVLTRPDNKILYLTGNPISGQYTSITNLFGVSPNSYTGSIRLPVSTYINNMVTDNTYILPWLQENNITLPIQDVYRLPSLAFNAIHEVLSPNMLETTSPTYLTGTYNWTIMFYSTGNFTVNVKEITALGGCYGIFGTDNVGRDLFMGLIYGIRWALIIGFSVSVISVLFGGLYGVIGGYLGGKTDEILLRVAQIFYSIPILPILILLAIIFRPSIWNVISMLIIFGWPSTAIVTRSMALQIKEETYVEAAKALGASSSRILLRYIFPQVLPYLFASMALSVPGAILTEASLSFLGLGDPSIVTWGRILNEAEIAGATINGYWWWVIPPGLMITLIGLTFILIGQALDTILNPKLKR</sequence>
<dbReference type="CDD" id="cd06261">
    <property type="entry name" value="TM_PBP2"/>
    <property type="match status" value="1"/>
</dbReference>
<dbReference type="GO" id="GO:0005886">
    <property type="term" value="C:plasma membrane"/>
    <property type="evidence" value="ECO:0007669"/>
    <property type="project" value="UniProtKB-SubCell"/>
</dbReference>
<comment type="similarity">
    <text evidence="5">Belongs to the binding-protein-dependent transport system permease family.</text>
</comment>
<gene>
    <name evidence="7" type="ORF">C0188_02790</name>
</gene>
<accession>A0A2J6N2V1</accession>
<dbReference type="Gene3D" id="1.10.3720.10">
    <property type="entry name" value="MetI-like"/>
    <property type="match status" value="1"/>
</dbReference>
<evidence type="ECO:0000256" key="2">
    <source>
        <dbReference type="ARBA" id="ARBA00022692"/>
    </source>
</evidence>
<evidence type="ECO:0000256" key="3">
    <source>
        <dbReference type="ARBA" id="ARBA00022989"/>
    </source>
</evidence>
<feature type="transmembrane region" description="Helical" evidence="5">
    <location>
        <begin position="33"/>
        <end position="54"/>
    </location>
</feature>
<keyword evidence="4 5" id="KW-0472">Membrane</keyword>
<dbReference type="PANTHER" id="PTHR43839">
    <property type="entry name" value="OPPC IN A BINDING PROTEIN-DEPENDENT TRANSPORT SYSTEM"/>
    <property type="match status" value="1"/>
</dbReference>
<keyword evidence="2 5" id="KW-0812">Transmembrane</keyword>
<dbReference type="Proteomes" id="UP000237153">
    <property type="component" value="Unassembled WGS sequence"/>
</dbReference>
<evidence type="ECO:0000313" key="8">
    <source>
        <dbReference type="Proteomes" id="UP000237153"/>
    </source>
</evidence>
<dbReference type="PANTHER" id="PTHR43839:SF1">
    <property type="entry name" value="OPPC IN A BINDING PROTEIN-DEPENDENT TRANSPORT SYSTEM"/>
    <property type="match status" value="1"/>
</dbReference>
<evidence type="ECO:0000256" key="1">
    <source>
        <dbReference type="ARBA" id="ARBA00004141"/>
    </source>
</evidence>
<feature type="transmembrane region" description="Helical" evidence="5">
    <location>
        <begin position="331"/>
        <end position="353"/>
    </location>
</feature>
<dbReference type="SUPFAM" id="SSF161098">
    <property type="entry name" value="MetI-like"/>
    <property type="match status" value="1"/>
</dbReference>
<name>A0A2J6N2V1_9CREN</name>
<comment type="subcellular location">
    <subcellularLocation>
        <location evidence="5">Cell membrane</location>
        <topology evidence="5">Multi-pass membrane protein</topology>
    </subcellularLocation>
    <subcellularLocation>
        <location evidence="1">Membrane</location>
        <topology evidence="1">Multi-pass membrane protein</topology>
    </subcellularLocation>
</comment>
<keyword evidence="3 5" id="KW-1133">Transmembrane helix</keyword>
<dbReference type="InterPro" id="IPR035906">
    <property type="entry name" value="MetI-like_sf"/>
</dbReference>
<dbReference type="InterPro" id="IPR000515">
    <property type="entry name" value="MetI-like"/>
</dbReference>
<feature type="transmembrane region" description="Helical" evidence="5">
    <location>
        <begin position="413"/>
        <end position="431"/>
    </location>
</feature>
<keyword evidence="5" id="KW-0813">Transport</keyword>
<evidence type="ECO:0000256" key="4">
    <source>
        <dbReference type="ARBA" id="ARBA00023136"/>
    </source>
</evidence>
<protein>
    <submittedName>
        <fullName evidence="7">ABC transporter permease</fullName>
    </submittedName>
</protein>
<proteinExistence type="inferred from homology"/>
<organism evidence="7 8">
    <name type="scientific">Fervidicoccus fontis</name>
    <dbReference type="NCBI Taxonomy" id="683846"/>
    <lineage>
        <taxon>Archaea</taxon>
        <taxon>Thermoproteota</taxon>
        <taxon>Thermoprotei</taxon>
        <taxon>Fervidicoccales</taxon>
        <taxon>Fervidicoccaceae</taxon>
        <taxon>Fervidicoccus</taxon>
    </lineage>
</organism>
<reference evidence="7 8" key="1">
    <citation type="submission" date="2018-01" db="EMBL/GenBank/DDBJ databases">
        <title>Metagenomic assembled genomes from two thermal pools in the Uzon Caldera, Kamchatka, Russia.</title>
        <authorList>
            <person name="Wilkins L."/>
            <person name="Ettinger C."/>
        </authorList>
    </citation>
    <scope>NUCLEOTIDE SEQUENCE [LARGE SCALE GENOMIC DNA]</scope>
    <source>
        <strain evidence="7">ZAV-06</strain>
    </source>
</reference>
<feature type="domain" description="ABC transmembrane type-1" evidence="6">
    <location>
        <begin position="296"/>
        <end position="487"/>
    </location>
</feature>
<evidence type="ECO:0000259" key="6">
    <source>
        <dbReference type="PROSITE" id="PS50928"/>
    </source>
</evidence>
<comment type="caution">
    <text evidence="7">The sequence shown here is derived from an EMBL/GenBank/DDBJ whole genome shotgun (WGS) entry which is preliminary data.</text>
</comment>
<dbReference type="Pfam" id="PF00528">
    <property type="entry name" value="BPD_transp_1"/>
    <property type="match status" value="1"/>
</dbReference>